<reference evidence="1" key="1">
    <citation type="submission" date="2020-03" db="EMBL/GenBank/DDBJ databases">
        <title>The deep terrestrial virosphere.</title>
        <authorList>
            <person name="Holmfeldt K."/>
            <person name="Nilsson E."/>
            <person name="Simone D."/>
            <person name="Lopez-Fernandez M."/>
            <person name="Wu X."/>
            <person name="de Brujin I."/>
            <person name="Lundin D."/>
            <person name="Andersson A."/>
            <person name="Bertilsson S."/>
            <person name="Dopson M."/>
        </authorList>
    </citation>
    <scope>NUCLEOTIDE SEQUENCE</scope>
    <source>
        <strain evidence="1">MM415B02292</strain>
    </source>
</reference>
<dbReference type="EMBL" id="MT142549">
    <property type="protein sequence ID" value="QJA85021.1"/>
    <property type="molecule type" value="Genomic_DNA"/>
</dbReference>
<organism evidence="1">
    <name type="scientific">viral metagenome</name>
    <dbReference type="NCBI Taxonomy" id="1070528"/>
    <lineage>
        <taxon>unclassified sequences</taxon>
        <taxon>metagenomes</taxon>
        <taxon>organismal metagenomes</taxon>
    </lineage>
</organism>
<name>A0A6M3KTX2_9ZZZZ</name>
<gene>
    <name evidence="1" type="ORF">MM415B02292_0002</name>
</gene>
<protein>
    <submittedName>
        <fullName evidence="1">Uncharacterized protein</fullName>
    </submittedName>
</protein>
<accession>A0A6M3KTX2</accession>
<sequence length="242" mass="26750">MLTSTLLTTIKNSLGDDGVYRTDAFLLERLNEGYKLVGLLSLFDERRSSVDITGTRNFFSLPKDGSDECIVPLHVSDANSGKRVHPSQLQQFEFYQTGWEGVVSGSDANQYVLLSPFNYAHAAIIVCPISDAGASQYNIIGAFVPETLTSTSTIRIPDGNVDVLVHYTRFSAFITEPGRSKDAGEAYREFSVSLGLLVRSLRGRFPSGRDYTPFPVEFVYDVTTEQQLKTAPPKTEEKTENA</sequence>
<dbReference type="AlphaFoldDB" id="A0A6M3KTX2"/>
<proteinExistence type="predicted"/>
<evidence type="ECO:0000313" key="1">
    <source>
        <dbReference type="EMBL" id="QJA85021.1"/>
    </source>
</evidence>